<reference evidence="2 3" key="1">
    <citation type="submission" date="2016-07" db="EMBL/GenBank/DDBJ databases">
        <title>Pervasive Adenine N6-methylation of Active Genes in Fungi.</title>
        <authorList>
            <consortium name="DOE Joint Genome Institute"/>
            <person name="Mondo S.J."/>
            <person name="Dannebaum R.O."/>
            <person name="Kuo R.C."/>
            <person name="Labutti K."/>
            <person name="Haridas S."/>
            <person name="Kuo A."/>
            <person name="Salamov A."/>
            <person name="Ahrendt S.R."/>
            <person name="Lipzen A."/>
            <person name="Sullivan W."/>
            <person name="Andreopoulos W.B."/>
            <person name="Clum A."/>
            <person name="Lindquist E."/>
            <person name="Daum C."/>
            <person name="Ramamoorthy G.K."/>
            <person name="Gryganskyi A."/>
            <person name="Culley D."/>
            <person name="Magnuson J.K."/>
            <person name="James T.Y."/>
            <person name="O'Malley M.A."/>
            <person name="Stajich J.E."/>
            <person name="Spatafora J.W."/>
            <person name="Visel A."/>
            <person name="Grigoriev I.V."/>
        </authorList>
    </citation>
    <scope>NUCLEOTIDE SEQUENCE [LARGE SCALE GENOMIC DNA]</scope>
    <source>
        <strain evidence="2 3">68-887.2</strain>
    </source>
</reference>
<dbReference type="Proteomes" id="UP000193986">
    <property type="component" value="Unassembled WGS sequence"/>
</dbReference>
<gene>
    <name evidence="2" type="ORF">BCR39DRAFT_581112</name>
</gene>
<sequence>LFLSRLLNSFSHDHLIALTSFKRTTTRSPHHRPRFSTMTSQKTGTSTWNPDDMSWTRMKKDGSKLTSNGNTNHPLNHLMSISGGSGKAGPQDDTSWIWKNPKFGDQCSVSELPVPQQAQVRNSPSLTAGWNLHGAAVRTEQITDEETARKQPAYLVIAMGPKVFTAHSLATSSFCYPLAAFISYYNQLFGGIPSGNRRRTGHLG</sequence>
<evidence type="ECO:0000256" key="1">
    <source>
        <dbReference type="SAM" id="MobiDB-lite"/>
    </source>
</evidence>
<feature type="non-terminal residue" evidence="2">
    <location>
        <position position="1"/>
    </location>
</feature>
<dbReference type="InParanoid" id="A0A1Y2ARZ9"/>
<dbReference type="AlphaFoldDB" id="A0A1Y2ARZ9"/>
<comment type="caution">
    <text evidence="2">The sequence shown here is derived from an EMBL/GenBank/DDBJ whole genome shotgun (WGS) entry which is preliminary data.</text>
</comment>
<accession>A0A1Y2ARZ9</accession>
<keyword evidence="3" id="KW-1185">Reference proteome</keyword>
<protein>
    <submittedName>
        <fullName evidence="2">Uncharacterized protein</fullName>
    </submittedName>
</protein>
<organism evidence="2 3">
    <name type="scientific">Naematelia encephala</name>
    <dbReference type="NCBI Taxonomy" id="71784"/>
    <lineage>
        <taxon>Eukaryota</taxon>
        <taxon>Fungi</taxon>
        <taxon>Dikarya</taxon>
        <taxon>Basidiomycota</taxon>
        <taxon>Agaricomycotina</taxon>
        <taxon>Tremellomycetes</taxon>
        <taxon>Tremellales</taxon>
        <taxon>Naemateliaceae</taxon>
        <taxon>Naematelia</taxon>
    </lineage>
</organism>
<name>A0A1Y2ARZ9_9TREE</name>
<dbReference type="EMBL" id="MCFC01000061">
    <property type="protein sequence ID" value="ORY25080.1"/>
    <property type="molecule type" value="Genomic_DNA"/>
</dbReference>
<feature type="compositionally biased region" description="Polar residues" evidence="1">
    <location>
        <begin position="36"/>
        <end position="49"/>
    </location>
</feature>
<proteinExistence type="predicted"/>
<evidence type="ECO:0000313" key="3">
    <source>
        <dbReference type="Proteomes" id="UP000193986"/>
    </source>
</evidence>
<evidence type="ECO:0000313" key="2">
    <source>
        <dbReference type="EMBL" id="ORY25080.1"/>
    </source>
</evidence>
<feature type="region of interest" description="Disordered" evidence="1">
    <location>
        <begin position="26"/>
        <end position="56"/>
    </location>
</feature>